<proteinExistence type="predicted"/>
<accession>A0A506PPW8</accession>
<evidence type="ECO:0000313" key="3">
    <source>
        <dbReference type="Proteomes" id="UP000317332"/>
    </source>
</evidence>
<keyword evidence="2" id="KW-0808">Transferase</keyword>
<evidence type="ECO:0000259" key="1">
    <source>
        <dbReference type="Pfam" id="PF00534"/>
    </source>
</evidence>
<dbReference type="GO" id="GO:0016757">
    <property type="term" value="F:glycosyltransferase activity"/>
    <property type="evidence" value="ECO:0007669"/>
    <property type="project" value="InterPro"/>
</dbReference>
<dbReference type="CDD" id="cd03801">
    <property type="entry name" value="GT4_PimA-like"/>
    <property type="match status" value="1"/>
</dbReference>
<organism evidence="2 3">
    <name type="scientific">Paucihalobacter ruber</name>
    <dbReference type="NCBI Taxonomy" id="2567861"/>
    <lineage>
        <taxon>Bacteria</taxon>
        <taxon>Pseudomonadati</taxon>
        <taxon>Bacteroidota</taxon>
        <taxon>Flavobacteriia</taxon>
        <taxon>Flavobacteriales</taxon>
        <taxon>Flavobacteriaceae</taxon>
        <taxon>Paucihalobacter</taxon>
    </lineage>
</organism>
<sequence>MNQSITFCAYDKPGSIGGPVTWLQHLLPALKQRGLDVRCLILFHLGETGPLYEHLTNHGVPCQTTKFNNYTEDNIKWILECLKNEPPQIFVPNLVVPAYYASKWAKKAGIYTIGVSHSDDPFYHAIQKEFIDGSKDFRLSGMVCVSGELEKQLKGSAFANEIAVERIPYGVHVPQEKAKRLDANLKVVYVGRFAEEQKRISEVAKAFCRMTAAIPNTSAVFYGDGPDKGNLESILQTEGEGLPVSIAGSIPSHEIQKKLLEAHVIVLLSDFEGLPISVLEAMACGVVPVCLQMKSGISEQIKQGVTGFVVNDRNDDFLNAIKTLQADHTLWHTMSKNAKQYISENFTMTLCHEHWFNYLSSFKSKKLNIVSVPKLLKLPSVHPDLARADKRRPIIDLVNLLKLRLGLLKHRLYKILNQNKSM</sequence>
<gene>
    <name evidence="2" type="ORF">FJ651_02230</name>
</gene>
<dbReference type="InterPro" id="IPR050194">
    <property type="entry name" value="Glycosyltransferase_grp1"/>
</dbReference>
<dbReference type="Pfam" id="PF00534">
    <property type="entry name" value="Glycos_transf_1"/>
    <property type="match status" value="1"/>
</dbReference>
<name>A0A506PPW8_9FLAO</name>
<dbReference type="EMBL" id="VHIQ01000001">
    <property type="protein sequence ID" value="TPV35754.1"/>
    <property type="molecule type" value="Genomic_DNA"/>
</dbReference>
<dbReference type="OrthoDB" id="7560678at2"/>
<feature type="domain" description="Glycosyl transferase family 1" evidence="1">
    <location>
        <begin position="183"/>
        <end position="340"/>
    </location>
</feature>
<protein>
    <submittedName>
        <fullName evidence="2">Glycosyltransferase family 4 protein</fullName>
    </submittedName>
</protein>
<dbReference type="PANTHER" id="PTHR45947">
    <property type="entry name" value="SULFOQUINOVOSYL TRANSFERASE SQD2"/>
    <property type="match status" value="1"/>
</dbReference>
<reference evidence="2 3" key="1">
    <citation type="submission" date="2019-06" db="EMBL/GenBank/DDBJ databases">
        <title>Flavobacteriaceae Paucihalobacterium erythroidium CWB-1, complete genome.</title>
        <authorList>
            <person name="Wu S."/>
        </authorList>
    </citation>
    <scope>NUCLEOTIDE SEQUENCE [LARGE SCALE GENOMIC DNA]</scope>
    <source>
        <strain evidence="2 3">CWB-1</strain>
    </source>
</reference>
<evidence type="ECO:0000313" key="2">
    <source>
        <dbReference type="EMBL" id="TPV35754.1"/>
    </source>
</evidence>
<dbReference type="InterPro" id="IPR001296">
    <property type="entry name" value="Glyco_trans_1"/>
</dbReference>
<keyword evidence="3" id="KW-1185">Reference proteome</keyword>
<comment type="caution">
    <text evidence="2">The sequence shown here is derived from an EMBL/GenBank/DDBJ whole genome shotgun (WGS) entry which is preliminary data.</text>
</comment>
<dbReference type="PANTHER" id="PTHR45947:SF15">
    <property type="entry name" value="TEICHURONIC ACID BIOSYNTHESIS GLYCOSYLTRANSFERASE TUAC-RELATED"/>
    <property type="match status" value="1"/>
</dbReference>
<dbReference type="Gene3D" id="3.40.50.2000">
    <property type="entry name" value="Glycogen Phosphorylase B"/>
    <property type="match status" value="2"/>
</dbReference>
<dbReference type="Proteomes" id="UP000317332">
    <property type="component" value="Unassembled WGS sequence"/>
</dbReference>
<dbReference type="AlphaFoldDB" id="A0A506PPW8"/>
<dbReference type="RefSeq" id="WP_140988763.1">
    <property type="nucleotide sequence ID" value="NZ_VHIQ01000001.1"/>
</dbReference>
<dbReference type="SUPFAM" id="SSF53756">
    <property type="entry name" value="UDP-Glycosyltransferase/glycogen phosphorylase"/>
    <property type="match status" value="1"/>
</dbReference>